<comment type="caution">
    <text evidence="8">The sequence shown here is derived from an EMBL/GenBank/DDBJ whole genome shotgun (WGS) entry which is preliminary data.</text>
</comment>
<keyword evidence="1" id="KW-0808">Transferase</keyword>
<dbReference type="CDD" id="cd09274">
    <property type="entry name" value="RNase_HI_RT_Ty3"/>
    <property type="match status" value="1"/>
</dbReference>
<dbReference type="EMBL" id="AVOT02038197">
    <property type="protein sequence ID" value="MBW0533013.1"/>
    <property type="molecule type" value="Genomic_DNA"/>
</dbReference>
<evidence type="ECO:0000313" key="9">
    <source>
        <dbReference type="Proteomes" id="UP000765509"/>
    </source>
</evidence>
<evidence type="ECO:0000256" key="4">
    <source>
        <dbReference type="ARBA" id="ARBA00022759"/>
    </source>
</evidence>
<keyword evidence="5" id="KW-0378">Hydrolase</keyword>
<dbReference type="GO" id="GO:0003964">
    <property type="term" value="F:RNA-directed DNA polymerase activity"/>
    <property type="evidence" value="ECO:0007669"/>
    <property type="project" value="UniProtKB-KW"/>
</dbReference>
<gene>
    <name evidence="8" type="ORF">O181_072728</name>
</gene>
<dbReference type="InterPro" id="IPR043502">
    <property type="entry name" value="DNA/RNA_pol_sf"/>
</dbReference>
<evidence type="ECO:0000313" key="8">
    <source>
        <dbReference type="EMBL" id="MBW0533013.1"/>
    </source>
</evidence>
<evidence type="ECO:0000256" key="5">
    <source>
        <dbReference type="ARBA" id="ARBA00022801"/>
    </source>
</evidence>
<reference evidence="8" key="1">
    <citation type="submission" date="2021-03" db="EMBL/GenBank/DDBJ databases">
        <title>Draft genome sequence of rust myrtle Austropuccinia psidii MF-1, a brazilian biotype.</title>
        <authorList>
            <person name="Quecine M.C."/>
            <person name="Pachon D.M.R."/>
            <person name="Bonatelli M.L."/>
            <person name="Correr F.H."/>
            <person name="Franceschini L.M."/>
            <person name="Leite T.F."/>
            <person name="Margarido G.R.A."/>
            <person name="Almeida C.A."/>
            <person name="Ferrarezi J.A."/>
            <person name="Labate C.A."/>
        </authorList>
    </citation>
    <scope>NUCLEOTIDE SEQUENCE</scope>
    <source>
        <strain evidence="8">MF-1</strain>
    </source>
</reference>
<feature type="domain" description="Reverse transcriptase RNase H-like" evidence="7">
    <location>
        <begin position="4"/>
        <end position="110"/>
    </location>
</feature>
<accession>A0A9Q3F3J4</accession>
<dbReference type="Pfam" id="PF17917">
    <property type="entry name" value="RT_RNaseH"/>
    <property type="match status" value="1"/>
</dbReference>
<dbReference type="PANTHER" id="PTHR34072">
    <property type="entry name" value="ENZYMATIC POLYPROTEIN-RELATED"/>
    <property type="match status" value="1"/>
</dbReference>
<keyword evidence="9" id="KW-1185">Reference proteome</keyword>
<dbReference type="GO" id="GO:0004519">
    <property type="term" value="F:endonuclease activity"/>
    <property type="evidence" value="ECO:0007669"/>
    <property type="project" value="UniProtKB-KW"/>
</dbReference>
<dbReference type="GO" id="GO:0016787">
    <property type="term" value="F:hydrolase activity"/>
    <property type="evidence" value="ECO:0007669"/>
    <property type="project" value="UniProtKB-KW"/>
</dbReference>
<protein>
    <recommendedName>
        <fullName evidence="7">Reverse transcriptase RNase H-like domain-containing protein</fullName>
    </recommendedName>
</protein>
<keyword evidence="3" id="KW-0540">Nuclease</keyword>
<sequence length="268" mass="31155">MPDWNIPFKVYIDTCGDGLGEALHQVQIIDDKRTEGPVCYISRQIKPTEARYGASQMECLCLVWELEILHYYIHGSVSEVINDCNSIKSLINMKTPNRHMSRWKIAIQEYRGNMNIVYKAGNIQKNADGLSRWALANTPHNLAYVTLEAEPQIPIEGINMTDIGTKFFEEVRESYKQEENCHILTSLLDKDFKYTSSVNALDEVWKNSYSEGRFHFFDVILYHRTKHSCVMTLCSRFLIKTLPHDFHDRIYSVHLSEHRTLVNVKNYA</sequence>
<name>A0A9Q3F3J4_9BASI</name>
<keyword evidence="4" id="KW-0255">Endonuclease</keyword>
<dbReference type="InterPro" id="IPR041373">
    <property type="entry name" value="RT_RNaseH"/>
</dbReference>
<evidence type="ECO:0000256" key="2">
    <source>
        <dbReference type="ARBA" id="ARBA00022695"/>
    </source>
</evidence>
<evidence type="ECO:0000256" key="1">
    <source>
        <dbReference type="ARBA" id="ARBA00022679"/>
    </source>
</evidence>
<evidence type="ECO:0000256" key="3">
    <source>
        <dbReference type="ARBA" id="ARBA00022722"/>
    </source>
</evidence>
<evidence type="ECO:0000259" key="7">
    <source>
        <dbReference type="Pfam" id="PF17917"/>
    </source>
</evidence>
<keyword evidence="6" id="KW-0695">RNA-directed DNA polymerase</keyword>
<dbReference type="AlphaFoldDB" id="A0A9Q3F3J4"/>
<keyword evidence="2" id="KW-0548">Nucleotidyltransferase</keyword>
<dbReference type="SUPFAM" id="SSF56672">
    <property type="entry name" value="DNA/RNA polymerases"/>
    <property type="match status" value="1"/>
</dbReference>
<dbReference type="Proteomes" id="UP000765509">
    <property type="component" value="Unassembled WGS sequence"/>
</dbReference>
<evidence type="ECO:0000256" key="6">
    <source>
        <dbReference type="ARBA" id="ARBA00022918"/>
    </source>
</evidence>
<organism evidence="8 9">
    <name type="scientific">Austropuccinia psidii MF-1</name>
    <dbReference type="NCBI Taxonomy" id="1389203"/>
    <lineage>
        <taxon>Eukaryota</taxon>
        <taxon>Fungi</taxon>
        <taxon>Dikarya</taxon>
        <taxon>Basidiomycota</taxon>
        <taxon>Pucciniomycotina</taxon>
        <taxon>Pucciniomycetes</taxon>
        <taxon>Pucciniales</taxon>
        <taxon>Sphaerophragmiaceae</taxon>
        <taxon>Austropuccinia</taxon>
    </lineage>
</organism>
<proteinExistence type="predicted"/>